<dbReference type="Proteomes" id="UP001499878">
    <property type="component" value="Unassembled WGS sequence"/>
</dbReference>
<dbReference type="Pfam" id="PF22740">
    <property type="entry name" value="PapZ_C"/>
    <property type="match status" value="1"/>
</dbReference>
<keyword evidence="3" id="KW-1185">Reference proteome</keyword>
<organism evidence="2 3">
    <name type="scientific">Streptomyces thinghirensis</name>
    <dbReference type="NCBI Taxonomy" id="551547"/>
    <lineage>
        <taxon>Bacteria</taxon>
        <taxon>Bacillati</taxon>
        <taxon>Actinomycetota</taxon>
        <taxon>Actinomycetes</taxon>
        <taxon>Kitasatosporales</taxon>
        <taxon>Streptomycetaceae</taxon>
        <taxon>Streptomyces</taxon>
    </lineage>
</organism>
<evidence type="ECO:0000259" key="1">
    <source>
        <dbReference type="Pfam" id="PF22740"/>
    </source>
</evidence>
<proteinExistence type="predicted"/>
<name>A0ABP9TIM4_9ACTN</name>
<reference evidence="3" key="1">
    <citation type="journal article" date="2019" name="Int. J. Syst. Evol. Microbiol.">
        <title>The Global Catalogue of Microorganisms (GCM) 10K type strain sequencing project: providing services to taxonomists for standard genome sequencing and annotation.</title>
        <authorList>
            <consortium name="The Broad Institute Genomics Platform"/>
            <consortium name="The Broad Institute Genome Sequencing Center for Infectious Disease"/>
            <person name="Wu L."/>
            <person name="Ma J."/>
        </authorList>
    </citation>
    <scope>NUCLEOTIDE SEQUENCE [LARGE SCALE GENOMIC DNA]</scope>
    <source>
        <strain evidence="3">JCM 18306</strain>
    </source>
</reference>
<dbReference type="PANTHER" id="PTHR30448">
    <property type="entry name" value="RNASE ADAPTER PROTEIN RAPZ"/>
    <property type="match status" value="1"/>
</dbReference>
<gene>
    <name evidence="2" type="ORF">GCM10023323_71690</name>
</gene>
<accession>A0ABP9TIM4</accession>
<dbReference type="InterPro" id="IPR005337">
    <property type="entry name" value="RapZ-like"/>
</dbReference>
<sequence length="137" mass="14965">MNYSDSEFPWVHIETFGFEHGVPETVIGCLLVDLRGVDLDDPAATAELAGRDGKDSDVVQHVMASRMAFTRIEQIVGQAQALLDFNARKNFTLRVLIGDGTGRTRAVVVGDAVAEILTARGIPTEVEHHHLGIDTRK</sequence>
<feature type="domain" description="RapZ C-terminal" evidence="1">
    <location>
        <begin position="11"/>
        <end position="131"/>
    </location>
</feature>
<dbReference type="EMBL" id="BAABJR010000028">
    <property type="protein sequence ID" value="GAA5216880.1"/>
    <property type="molecule type" value="Genomic_DNA"/>
</dbReference>
<dbReference type="InterPro" id="IPR053931">
    <property type="entry name" value="RapZ_C"/>
</dbReference>
<protein>
    <recommendedName>
        <fullName evidence="1">RapZ C-terminal domain-containing protein</fullName>
    </recommendedName>
</protein>
<comment type="caution">
    <text evidence="2">The sequence shown here is derived from an EMBL/GenBank/DDBJ whole genome shotgun (WGS) entry which is preliminary data.</text>
</comment>
<evidence type="ECO:0000313" key="2">
    <source>
        <dbReference type="EMBL" id="GAA5216880.1"/>
    </source>
</evidence>
<dbReference type="PANTHER" id="PTHR30448:SF0">
    <property type="entry name" value="RNASE ADAPTER PROTEIN RAPZ"/>
    <property type="match status" value="1"/>
</dbReference>
<evidence type="ECO:0000313" key="3">
    <source>
        <dbReference type="Proteomes" id="UP001499878"/>
    </source>
</evidence>
<dbReference type="RefSeq" id="WP_345637798.1">
    <property type="nucleotide sequence ID" value="NZ_BAABJR010000028.1"/>
</dbReference>